<dbReference type="Proteomes" id="UP000677082">
    <property type="component" value="Unassembled WGS sequence"/>
</dbReference>
<dbReference type="Pfam" id="PF03717">
    <property type="entry name" value="PBP_dimer"/>
    <property type="match status" value="1"/>
</dbReference>
<dbReference type="GO" id="GO:0008658">
    <property type="term" value="F:penicillin binding"/>
    <property type="evidence" value="ECO:0007669"/>
    <property type="project" value="InterPro"/>
</dbReference>
<name>A0A919TEK8_9ACTN</name>
<feature type="transmembrane region" description="Helical" evidence="5">
    <location>
        <begin position="228"/>
        <end position="250"/>
    </location>
</feature>
<dbReference type="GO" id="GO:0005886">
    <property type="term" value="C:plasma membrane"/>
    <property type="evidence" value="ECO:0007669"/>
    <property type="project" value="TreeGrafter"/>
</dbReference>
<comment type="caution">
    <text evidence="8">The sequence shown here is derived from an EMBL/GenBank/DDBJ whole genome shotgun (WGS) entry which is preliminary data.</text>
</comment>
<comment type="similarity">
    <text evidence="2">Belongs to the transpeptidase family.</text>
</comment>
<dbReference type="InterPro" id="IPR005311">
    <property type="entry name" value="PBP_dimer"/>
</dbReference>
<dbReference type="EMBL" id="BOQN01000083">
    <property type="protein sequence ID" value="GIM94569.1"/>
    <property type="molecule type" value="Genomic_DNA"/>
</dbReference>
<dbReference type="PANTHER" id="PTHR30627:SF1">
    <property type="entry name" value="PEPTIDOGLYCAN D,D-TRANSPEPTIDASE FTSI"/>
    <property type="match status" value="1"/>
</dbReference>
<evidence type="ECO:0000256" key="3">
    <source>
        <dbReference type="ARBA" id="ARBA00023136"/>
    </source>
</evidence>
<keyword evidence="5" id="KW-1133">Transmembrane helix</keyword>
<dbReference type="Gene3D" id="3.30.450.330">
    <property type="match status" value="1"/>
</dbReference>
<evidence type="ECO:0000256" key="5">
    <source>
        <dbReference type="SAM" id="Phobius"/>
    </source>
</evidence>
<keyword evidence="5" id="KW-0812">Transmembrane</keyword>
<protein>
    <submittedName>
        <fullName evidence="8">Penicillin-binding protein PbpB</fullName>
    </submittedName>
</protein>
<gene>
    <name evidence="8" type="primary">pbpB</name>
    <name evidence="8" type="ORF">Ato02nite_063620</name>
</gene>
<evidence type="ECO:0000259" key="6">
    <source>
        <dbReference type="Pfam" id="PF00905"/>
    </source>
</evidence>
<sequence>MSPRSEDTPRRGNQPRRGTSRDLPTGDTGAEETEENGRGRGFGGIGDARAYTPRGRTMAERDQRTRSPRAGRTTDPFRPALQVLDGGRPQRGRRPAEPAEPADKTAGKSGTSKTGTSKSGTSKTGTGRTGTGEKGDTGRREQSDPRPAPPRARRPQPDDRDELEQRRDRTPARGSRGGERSRTGRPATRSPRAPFGSRTKKSPGPSRAVRAISTEPPKLANSTRRLRLGTVLALSLFVMIGIRLVVLQVASSPADAARLIKLREQRITEVTLPAQRGSILDRDGTVLAHSVEARYVGADPVLVENVSQTAAILAPLLGVPQSKLIEKMTKHKRPGGGESRFEFLAQGVDISIGDRITALDLKGIVVKQDERRDYPGADLAANLVGFTGADNSGLEGLEGRYDSLLRGTAGSQEFEIGKGDLNTPIPGGYQKYVEPQPGTSLQLTIDADLQYEVQRILCEQATDWKATIAGAVVLDVKTGEVLAQASCPTYNAAKALDYTPADREDVPSAIVADPGSVHKAFVIGAALQEGLIQPDSLITVGPALERGGYRFQDSHVQEKGTRMTIPGILALSSNVGTILIGDKLGKQKVYEYQQKFGLGKATNEGMSGEATGRILTPDEWSGSASGSVPIGMSVDATLIQMASGYAAIANDGTYIQPHLIKAMISGKNGKVTGGAKPDTHKVLDPAVAAELRTMMESVVDDQDATGTQAAVTGYRVAGKTGTGKRLIDGQYTSSNYGSFIGMAPAENPRFVIAVSAEVAHGTGGDVAAPAFSKMMSFALLHYQVPPSTTKAPTFRIKE</sequence>
<reference evidence="8 9" key="1">
    <citation type="submission" date="2021-03" db="EMBL/GenBank/DDBJ databases">
        <title>Whole genome shotgun sequence of Actinoplanes toevensis NBRC 105298.</title>
        <authorList>
            <person name="Komaki H."/>
            <person name="Tamura T."/>
        </authorList>
    </citation>
    <scope>NUCLEOTIDE SEQUENCE [LARGE SCALE GENOMIC DNA]</scope>
    <source>
        <strain evidence="8 9">NBRC 105298</strain>
    </source>
</reference>
<dbReference type="PANTHER" id="PTHR30627">
    <property type="entry name" value="PEPTIDOGLYCAN D,D-TRANSPEPTIDASE"/>
    <property type="match status" value="1"/>
</dbReference>
<evidence type="ECO:0000256" key="1">
    <source>
        <dbReference type="ARBA" id="ARBA00004370"/>
    </source>
</evidence>
<feature type="compositionally biased region" description="Low complexity" evidence="4">
    <location>
        <begin position="107"/>
        <end position="126"/>
    </location>
</feature>
<feature type="compositionally biased region" description="Basic and acidic residues" evidence="4">
    <location>
        <begin position="155"/>
        <end position="182"/>
    </location>
</feature>
<keyword evidence="3 5" id="KW-0472">Membrane</keyword>
<feature type="compositionally biased region" description="Basic and acidic residues" evidence="4">
    <location>
        <begin position="1"/>
        <end position="10"/>
    </location>
</feature>
<feature type="compositionally biased region" description="Basic and acidic residues" evidence="4">
    <location>
        <begin position="131"/>
        <end position="144"/>
    </location>
</feature>
<feature type="domain" description="Penicillin-binding protein dimerisation" evidence="7">
    <location>
        <begin position="272"/>
        <end position="417"/>
    </location>
</feature>
<dbReference type="InterPro" id="IPR012338">
    <property type="entry name" value="Beta-lactam/transpept-like"/>
</dbReference>
<feature type="region of interest" description="Disordered" evidence="4">
    <location>
        <begin position="1"/>
        <end position="216"/>
    </location>
</feature>
<organism evidence="8 9">
    <name type="scientific">Paractinoplanes toevensis</name>
    <dbReference type="NCBI Taxonomy" id="571911"/>
    <lineage>
        <taxon>Bacteria</taxon>
        <taxon>Bacillati</taxon>
        <taxon>Actinomycetota</taxon>
        <taxon>Actinomycetes</taxon>
        <taxon>Micromonosporales</taxon>
        <taxon>Micromonosporaceae</taxon>
        <taxon>Paractinoplanes</taxon>
    </lineage>
</organism>
<dbReference type="SUPFAM" id="SSF56601">
    <property type="entry name" value="beta-lactamase/transpeptidase-like"/>
    <property type="match status" value="1"/>
</dbReference>
<evidence type="ECO:0000259" key="7">
    <source>
        <dbReference type="Pfam" id="PF03717"/>
    </source>
</evidence>
<proteinExistence type="inferred from homology"/>
<dbReference type="GO" id="GO:0071555">
    <property type="term" value="P:cell wall organization"/>
    <property type="evidence" value="ECO:0007669"/>
    <property type="project" value="TreeGrafter"/>
</dbReference>
<evidence type="ECO:0000313" key="8">
    <source>
        <dbReference type="EMBL" id="GIM94569.1"/>
    </source>
</evidence>
<dbReference type="AlphaFoldDB" id="A0A919TEK8"/>
<feature type="domain" description="Penicillin-binding protein transpeptidase" evidence="6">
    <location>
        <begin position="470"/>
        <end position="775"/>
    </location>
</feature>
<feature type="compositionally biased region" description="Basic and acidic residues" evidence="4">
    <location>
        <begin position="94"/>
        <end position="106"/>
    </location>
</feature>
<accession>A0A919TEK8</accession>
<dbReference type="RefSeq" id="WP_213010335.1">
    <property type="nucleotide sequence ID" value="NZ_BOQN01000083.1"/>
</dbReference>
<evidence type="ECO:0000256" key="2">
    <source>
        <dbReference type="ARBA" id="ARBA00007171"/>
    </source>
</evidence>
<dbReference type="Pfam" id="PF00905">
    <property type="entry name" value="Transpeptidase"/>
    <property type="match status" value="1"/>
</dbReference>
<comment type="subcellular location">
    <subcellularLocation>
        <location evidence="1">Membrane</location>
    </subcellularLocation>
</comment>
<dbReference type="Gene3D" id="3.90.1310.10">
    <property type="entry name" value="Penicillin-binding protein 2a (Domain 2)"/>
    <property type="match status" value="1"/>
</dbReference>
<evidence type="ECO:0000256" key="4">
    <source>
        <dbReference type="SAM" id="MobiDB-lite"/>
    </source>
</evidence>
<dbReference type="SUPFAM" id="SSF56519">
    <property type="entry name" value="Penicillin binding protein dimerisation domain"/>
    <property type="match status" value="1"/>
</dbReference>
<dbReference type="InterPro" id="IPR001460">
    <property type="entry name" value="PCN-bd_Tpept"/>
</dbReference>
<dbReference type="Gene3D" id="3.40.710.10">
    <property type="entry name" value="DD-peptidase/beta-lactamase superfamily"/>
    <property type="match status" value="1"/>
</dbReference>
<dbReference type="InterPro" id="IPR036138">
    <property type="entry name" value="PBP_dimer_sf"/>
</dbReference>
<evidence type="ECO:0000313" key="9">
    <source>
        <dbReference type="Proteomes" id="UP000677082"/>
    </source>
</evidence>
<dbReference type="InterPro" id="IPR050515">
    <property type="entry name" value="Beta-lactam/transpept"/>
</dbReference>
<keyword evidence="9" id="KW-1185">Reference proteome</keyword>